<accession>A0ABY2TN84</accession>
<comment type="caution">
    <text evidence="1">The sequence shown here is derived from an EMBL/GenBank/DDBJ whole genome shotgun (WGS) entry which is preliminary data.</text>
</comment>
<organism evidence="1 2">
    <name type="scientific">Campylobacter taeniopygiae</name>
    <dbReference type="NCBI Taxonomy" id="2510188"/>
    <lineage>
        <taxon>Bacteria</taxon>
        <taxon>Pseudomonadati</taxon>
        <taxon>Campylobacterota</taxon>
        <taxon>Epsilonproteobacteria</taxon>
        <taxon>Campylobacterales</taxon>
        <taxon>Campylobacteraceae</taxon>
        <taxon>Campylobacter</taxon>
    </lineage>
</organism>
<dbReference type="EMBL" id="NXLY01000001">
    <property type="protein sequence ID" value="TKX34673.1"/>
    <property type="molecule type" value="Genomic_DNA"/>
</dbReference>
<name>A0ABY2TN84_9BACT</name>
<keyword evidence="2" id="KW-1185">Reference proteome</keyword>
<evidence type="ECO:0000313" key="1">
    <source>
        <dbReference type="EMBL" id="TKX34673.1"/>
    </source>
</evidence>
<protein>
    <submittedName>
        <fullName evidence="1">Uncharacterized protein</fullName>
    </submittedName>
</protein>
<reference evidence="1 2" key="1">
    <citation type="submission" date="2018-05" db="EMBL/GenBank/DDBJ databases">
        <title>Novel Campyloabacter and Helicobacter Species and Strains.</title>
        <authorList>
            <person name="Mannion A.J."/>
            <person name="Shen Z."/>
            <person name="Fox J.G."/>
        </authorList>
    </citation>
    <scope>NUCLEOTIDE SEQUENCE [LARGE SCALE GENOMIC DNA]</scope>
    <source>
        <strain evidence="2">MIT10-5678</strain>
    </source>
</reference>
<dbReference type="Proteomes" id="UP000309584">
    <property type="component" value="Unassembled WGS sequence"/>
</dbReference>
<evidence type="ECO:0000313" key="2">
    <source>
        <dbReference type="Proteomes" id="UP000309584"/>
    </source>
</evidence>
<dbReference type="RefSeq" id="WP_171000051.1">
    <property type="nucleotide sequence ID" value="NZ_NXLY01000001.1"/>
</dbReference>
<gene>
    <name evidence="1" type="ORF">CQA75_00005</name>
</gene>
<sequence>MRNLGINIIKNIDYFQLSKFIDCKNDNPKFKICTPVDMKLIEGNLKLIHINNSVYDEKIYRINNITKLKFPDLLNHYTLLAFHSWNNKEDRKENFNIPQNWNQCIKTYSSIIIQSKTQILTKEMAFLNQFININSIDFKIDNETIITNNNVNIILMLQFGIIKR</sequence>
<proteinExistence type="predicted"/>